<organism evidence="2">
    <name type="scientific">Camponotus vafer</name>
    <dbReference type="NCBI Taxonomy" id="251259"/>
    <lineage>
        <taxon>Eukaryota</taxon>
        <taxon>Metazoa</taxon>
        <taxon>Ecdysozoa</taxon>
        <taxon>Arthropoda</taxon>
        <taxon>Hexapoda</taxon>
        <taxon>Insecta</taxon>
        <taxon>Pterygota</taxon>
        <taxon>Neoptera</taxon>
        <taxon>Endopterygota</taxon>
        <taxon>Hymenoptera</taxon>
        <taxon>Apocrita</taxon>
        <taxon>Aculeata</taxon>
        <taxon>Formicoidea</taxon>
        <taxon>Formicidae</taxon>
        <taxon>Formicinae</taxon>
        <taxon>Camponotus</taxon>
    </lineage>
</organism>
<keyword evidence="1" id="KW-1133">Transmembrane helix</keyword>
<keyword evidence="1" id="KW-0472">Membrane</keyword>
<gene>
    <name evidence="2" type="primary">ND6</name>
</gene>
<protein>
    <submittedName>
        <fullName evidence="2">NADH dehydrogenase subunit 6</fullName>
    </submittedName>
</protein>
<feature type="transmembrane region" description="Helical" evidence="1">
    <location>
        <begin position="58"/>
        <end position="79"/>
    </location>
</feature>
<feature type="transmembrane region" description="Helical" evidence="1">
    <location>
        <begin position="153"/>
        <end position="172"/>
    </location>
</feature>
<evidence type="ECO:0000313" key="2">
    <source>
        <dbReference type="EMBL" id="AEV76944.1"/>
    </source>
</evidence>
<keyword evidence="2" id="KW-0496">Mitochondrion</keyword>
<proteinExistence type="predicted"/>
<accession>G9J3G1</accession>
<keyword evidence="1" id="KW-0812">Transmembrane</keyword>
<feature type="transmembrane region" description="Helical" evidence="1">
    <location>
        <begin position="6"/>
        <end position="26"/>
    </location>
</feature>
<dbReference type="AlphaFoldDB" id="G9J3G1"/>
<geneLocation type="mitochondrion" evidence="2"/>
<sequence>MNKFFISYINYFLHLMFLFIMLLFLMNMNNHPIMIMIIILIYSSLICLNMSLWKSNYILSIFLFLMMISGLLIIFLYFSSLISNVQFKLKPNLIAIFLFMINSMFMFYIFKYNNTSIMLIYKYKFHENNPLMLINKSTFNYILNLYEYPLNNLTILSMFYLLFSLFIIIKICSSKSISLRKIN</sequence>
<feature type="transmembrane region" description="Helical" evidence="1">
    <location>
        <begin position="91"/>
        <end position="110"/>
    </location>
</feature>
<evidence type="ECO:0000256" key="1">
    <source>
        <dbReference type="SAM" id="Phobius"/>
    </source>
</evidence>
<dbReference type="EMBL" id="JN799660">
    <property type="protein sequence ID" value="AEV76944.1"/>
    <property type="molecule type" value="Genomic_DNA"/>
</dbReference>
<reference evidence="2" key="1">
    <citation type="journal article" date="2011" name="Genome Biol. Evol.">
        <title>Purifying selection, sequence composition and context-specific indel mutations shape intraspecific variation in a bacterial endosymbiont.</title>
        <authorList>
            <person name="Williams L.E."/>
            <person name="Wernegreen J.J."/>
        </authorList>
    </citation>
    <scope>NUCLEOTIDE SEQUENCE</scope>
</reference>
<name>G9J3G1_9HYME</name>
<feature type="transmembrane region" description="Helical" evidence="1">
    <location>
        <begin position="33"/>
        <end position="52"/>
    </location>
</feature>